<keyword evidence="1" id="KW-0472">Membrane</keyword>
<evidence type="ECO:0000313" key="3">
    <source>
        <dbReference type="Proteomes" id="UP001141806"/>
    </source>
</evidence>
<feature type="transmembrane region" description="Helical" evidence="1">
    <location>
        <begin position="164"/>
        <end position="181"/>
    </location>
</feature>
<sequence length="217" mass="23547">MGIVTSTITASGAATGGRTTANVVSTCKSTALLGGMICKQGMVAVVRDLMVLSVDVRSASKGSIIGKGLNGSSVDVRSASKDKDWKYQGENEHDDDSTEGEDLFLFDHPPAWIKCIVLVCYSSFRFLGIECFLVSAVSWNWCLDWSYYSFDIRHALLVCRLCKTANFCGVVLAGLLVHLLVNLGLKYVVATGIVLFFVSTFMWSFLRSIKNSVGSSN</sequence>
<reference evidence="2" key="1">
    <citation type="journal article" date="2023" name="Plant J.">
        <title>The genome of the king protea, Protea cynaroides.</title>
        <authorList>
            <person name="Chang J."/>
            <person name="Duong T.A."/>
            <person name="Schoeman C."/>
            <person name="Ma X."/>
            <person name="Roodt D."/>
            <person name="Barker N."/>
            <person name="Li Z."/>
            <person name="Van de Peer Y."/>
            <person name="Mizrachi E."/>
        </authorList>
    </citation>
    <scope>NUCLEOTIDE SEQUENCE</scope>
    <source>
        <tissue evidence="2">Young leaves</tissue>
    </source>
</reference>
<evidence type="ECO:0000256" key="1">
    <source>
        <dbReference type="SAM" id="Phobius"/>
    </source>
</evidence>
<dbReference type="GO" id="GO:0009507">
    <property type="term" value="C:chloroplast"/>
    <property type="evidence" value="ECO:0007669"/>
    <property type="project" value="TreeGrafter"/>
</dbReference>
<keyword evidence="3" id="KW-1185">Reference proteome</keyword>
<dbReference type="AlphaFoldDB" id="A0A9Q0H5W9"/>
<organism evidence="2 3">
    <name type="scientific">Protea cynaroides</name>
    <dbReference type="NCBI Taxonomy" id="273540"/>
    <lineage>
        <taxon>Eukaryota</taxon>
        <taxon>Viridiplantae</taxon>
        <taxon>Streptophyta</taxon>
        <taxon>Embryophyta</taxon>
        <taxon>Tracheophyta</taxon>
        <taxon>Spermatophyta</taxon>
        <taxon>Magnoliopsida</taxon>
        <taxon>Proteales</taxon>
        <taxon>Proteaceae</taxon>
        <taxon>Protea</taxon>
    </lineage>
</organism>
<gene>
    <name evidence="2" type="ORF">NE237_024840</name>
</gene>
<keyword evidence="1" id="KW-0812">Transmembrane</keyword>
<dbReference type="Proteomes" id="UP001141806">
    <property type="component" value="Unassembled WGS sequence"/>
</dbReference>
<keyword evidence="1" id="KW-1133">Transmembrane helix</keyword>
<comment type="caution">
    <text evidence="2">The sequence shown here is derived from an EMBL/GenBank/DDBJ whole genome shotgun (WGS) entry which is preliminary data.</text>
</comment>
<dbReference type="InterPro" id="IPR009577">
    <property type="entry name" value="Sm_multidrug_ex"/>
</dbReference>
<dbReference type="EMBL" id="JAMYWD010000010">
    <property type="protein sequence ID" value="KAJ4957729.1"/>
    <property type="molecule type" value="Genomic_DNA"/>
</dbReference>
<protein>
    <submittedName>
        <fullName evidence="2">Uncharacterized protein</fullName>
    </submittedName>
</protein>
<feature type="transmembrane region" description="Helical" evidence="1">
    <location>
        <begin position="187"/>
        <end position="206"/>
    </location>
</feature>
<proteinExistence type="predicted"/>
<dbReference type="PANTHER" id="PTHR36007:SF2">
    <property type="entry name" value="TRANSPORT PROTEIN-RELATED"/>
    <property type="match status" value="1"/>
</dbReference>
<accession>A0A9Q0H5W9</accession>
<name>A0A9Q0H5W9_9MAGN</name>
<dbReference type="PANTHER" id="PTHR36007">
    <property type="entry name" value="TRANSPORT PROTEIN-RELATED"/>
    <property type="match status" value="1"/>
</dbReference>
<evidence type="ECO:0000313" key="2">
    <source>
        <dbReference type="EMBL" id="KAJ4957729.1"/>
    </source>
</evidence>